<evidence type="ECO:0000313" key="1">
    <source>
        <dbReference type="EMBL" id="MCC2189434.1"/>
    </source>
</evidence>
<dbReference type="InterPro" id="IPR025466">
    <property type="entry name" value="DUF4317"/>
</dbReference>
<dbReference type="Pfam" id="PF14199">
    <property type="entry name" value="DUF4317"/>
    <property type="match status" value="1"/>
</dbReference>
<evidence type="ECO:0000313" key="2">
    <source>
        <dbReference type="Proteomes" id="UP001197875"/>
    </source>
</evidence>
<sequence length="387" mass="44195">MNKKEIAEIKKQFTPDRCAITRICGCYVNSEKEKQLEMKEAFLSLSDEEMFKYFDIFRKTLSGTIGKNLLNMEFPLQQELEGGTQEFLLKLRDSGLKDEELVTQFYDRVISSYDFGENYLILLIHAAYDIPGKTNDGLDMDDASTDVYQYVLCSICPVKLSKAALCYNAQNNTIEERIRDWIVDMPSLGFLFPAFNDRNTDLHNLLYYSKNAEELHQTLIDEILGCVTPLSAKSQKETFNSIIQETLGPDCDYEAVKTIHEKITEMVDEHADEPEPLTLDKYEVKKLLQEGGATKEDLEDFDERYDDSVGEKSSFLASNISSARKFEIKTPDVVIQVNPERTDLVETQVIDGRTYLMIEVTDSVEVNGLSVRPISHNRKKEPDSALD</sequence>
<name>A0AAE3J5Y1_9FIRM</name>
<dbReference type="RefSeq" id="WP_227614779.1">
    <property type="nucleotide sequence ID" value="NZ_JAJEPR010000007.1"/>
</dbReference>
<dbReference type="AlphaFoldDB" id="A0AAE3J5Y1"/>
<protein>
    <submittedName>
        <fullName evidence="1">DUF4317 domain-containing protein</fullName>
    </submittedName>
</protein>
<dbReference type="Proteomes" id="UP001197875">
    <property type="component" value="Unassembled WGS sequence"/>
</dbReference>
<accession>A0AAE3J5Y1</accession>
<reference evidence="1 2" key="1">
    <citation type="submission" date="2021-10" db="EMBL/GenBank/DDBJ databases">
        <title>Anaerobic single-cell dispensing facilitates the cultivation of human gut bacteria.</title>
        <authorList>
            <person name="Afrizal A."/>
        </authorList>
    </citation>
    <scope>NUCLEOTIDE SEQUENCE [LARGE SCALE GENOMIC DNA]</scope>
    <source>
        <strain evidence="1 2">CLA-AA-H277</strain>
    </source>
</reference>
<dbReference type="EMBL" id="JAJEPR010000007">
    <property type="protein sequence ID" value="MCC2189434.1"/>
    <property type="molecule type" value="Genomic_DNA"/>
</dbReference>
<keyword evidence="2" id="KW-1185">Reference proteome</keyword>
<comment type="caution">
    <text evidence="1">The sequence shown here is derived from an EMBL/GenBank/DDBJ whole genome shotgun (WGS) entry which is preliminary data.</text>
</comment>
<organism evidence="1 2">
    <name type="scientific">Fusicatenibacter faecihominis</name>
    <dbReference type="NCBI Taxonomy" id="2881276"/>
    <lineage>
        <taxon>Bacteria</taxon>
        <taxon>Bacillati</taxon>
        <taxon>Bacillota</taxon>
        <taxon>Clostridia</taxon>
        <taxon>Lachnospirales</taxon>
        <taxon>Lachnospiraceae</taxon>
        <taxon>Fusicatenibacter</taxon>
    </lineage>
</organism>
<proteinExistence type="predicted"/>
<gene>
    <name evidence="1" type="ORF">LKD71_06370</name>
</gene>